<feature type="region of interest" description="Disordered" evidence="1">
    <location>
        <begin position="1"/>
        <end position="21"/>
    </location>
</feature>
<evidence type="ECO:0000313" key="3">
    <source>
        <dbReference type="EMBL" id="CDW58163.1"/>
    </source>
</evidence>
<feature type="transmembrane region" description="Helical" evidence="2">
    <location>
        <begin position="69"/>
        <end position="92"/>
    </location>
</feature>
<keyword evidence="3" id="KW-0830">Ubiquinone</keyword>
<evidence type="ECO:0000256" key="1">
    <source>
        <dbReference type="SAM" id="MobiDB-lite"/>
    </source>
</evidence>
<accession>A0A077ZF86</accession>
<dbReference type="EMBL" id="HG806277">
    <property type="protein sequence ID" value="CDW58163.1"/>
    <property type="molecule type" value="Genomic_DNA"/>
</dbReference>
<organism evidence="3 4">
    <name type="scientific">Trichuris trichiura</name>
    <name type="common">Whipworm</name>
    <name type="synonym">Trichocephalus trichiurus</name>
    <dbReference type="NCBI Taxonomy" id="36087"/>
    <lineage>
        <taxon>Eukaryota</taxon>
        <taxon>Metazoa</taxon>
        <taxon>Ecdysozoa</taxon>
        <taxon>Nematoda</taxon>
        <taxon>Enoplea</taxon>
        <taxon>Dorylaimia</taxon>
        <taxon>Trichinellida</taxon>
        <taxon>Trichuridae</taxon>
        <taxon>Trichuris</taxon>
    </lineage>
</organism>
<keyword evidence="2" id="KW-0812">Transmembrane</keyword>
<dbReference type="STRING" id="36087.A0A077ZF86"/>
<feature type="compositionally biased region" description="Basic and acidic residues" evidence="1">
    <location>
        <begin position="1"/>
        <end position="14"/>
    </location>
</feature>
<keyword evidence="4" id="KW-1185">Reference proteome</keyword>
<evidence type="ECO:0000313" key="4">
    <source>
        <dbReference type="Proteomes" id="UP000030665"/>
    </source>
</evidence>
<gene>
    <name evidence="3" type="ORF">TTRE_0000646801</name>
</gene>
<keyword evidence="2" id="KW-0472">Membrane</keyword>
<dbReference type="OrthoDB" id="521512at2759"/>
<reference evidence="3" key="2">
    <citation type="submission" date="2014-03" db="EMBL/GenBank/DDBJ databases">
        <title>The whipworm genome and dual-species transcriptomics of an intimate host-pathogen interaction.</title>
        <authorList>
            <person name="Foth B.J."/>
            <person name="Tsai I.J."/>
            <person name="Reid A.J."/>
            <person name="Bancroft A.J."/>
            <person name="Nichol S."/>
            <person name="Tracey A."/>
            <person name="Holroyd N."/>
            <person name="Cotton J.A."/>
            <person name="Stanley E.J."/>
            <person name="Zarowiecki M."/>
            <person name="Liu J.Z."/>
            <person name="Huckvale T."/>
            <person name="Cooper P.J."/>
            <person name="Grencis R.K."/>
            <person name="Berriman M."/>
        </authorList>
    </citation>
    <scope>NUCLEOTIDE SEQUENCE [LARGE SCALE GENOMIC DNA]</scope>
</reference>
<sequence length="106" mass="12485">MSGNDSGHHVHEPFEVPSYKEYTHDRGNEDYQRYLRRLSRFGLKDPWARNYVHAADKRILTMWQKVKELLFSGFWVGAGYALIGITITELYYNKKRKAITSEAEDD</sequence>
<dbReference type="AlphaFoldDB" id="A0A077ZF86"/>
<evidence type="ECO:0000256" key="2">
    <source>
        <dbReference type="SAM" id="Phobius"/>
    </source>
</evidence>
<dbReference type="Proteomes" id="UP000030665">
    <property type="component" value="Unassembled WGS sequence"/>
</dbReference>
<name>A0A077ZF86_TRITR</name>
<reference evidence="3" key="1">
    <citation type="submission" date="2014-01" db="EMBL/GenBank/DDBJ databases">
        <authorList>
            <person name="Aslett M."/>
        </authorList>
    </citation>
    <scope>NUCLEOTIDE SEQUENCE</scope>
</reference>
<keyword evidence="2" id="KW-1133">Transmembrane helix</keyword>
<protein>
    <submittedName>
        <fullName evidence="3">NADH dehydrogenase (Ubiquinone) 1 beta</fullName>
    </submittedName>
</protein>
<proteinExistence type="predicted"/>